<dbReference type="InterPro" id="IPR018114">
    <property type="entry name" value="TRYPSIN_HIS"/>
</dbReference>
<evidence type="ECO:0000256" key="6">
    <source>
        <dbReference type="SAM" id="SignalP"/>
    </source>
</evidence>
<dbReference type="InterPro" id="IPR001314">
    <property type="entry name" value="Peptidase_S1A"/>
</dbReference>
<dbReference type="AlphaFoldDB" id="A0A8X6J1J0"/>
<dbReference type="Proteomes" id="UP000887116">
    <property type="component" value="Unassembled WGS sequence"/>
</dbReference>
<evidence type="ECO:0000256" key="3">
    <source>
        <dbReference type="ARBA" id="ARBA00023157"/>
    </source>
</evidence>
<keyword evidence="5" id="KW-0645">Protease</keyword>
<dbReference type="CDD" id="cd00190">
    <property type="entry name" value="Tryp_SPc"/>
    <property type="match status" value="1"/>
</dbReference>
<dbReference type="SMART" id="SM00020">
    <property type="entry name" value="Tryp_SPc"/>
    <property type="match status" value="1"/>
</dbReference>
<dbReference type="PRINTS" id="PR00722">
    <property type="entry name" value="CHYMOTRYPSIN"/>
</dbReference>
<dbReference type="PANTHER" id="PTHR24252:SF27">
    <property type="entry name" value="TRANSMEMBRANE PROTEASE SERINE 3-LIKE"/>
    <property type="match status" value="1"/>
</dbReference>
<gene>
    <name evidence="8" type="primary">Sb</name>
    <name evidence="8" type="ORF">TNCT_19581</name>
</gene>
<dbReference type="PANTHER" id="PTHR24252">
    <property type="entry name" value="ACROSIN-RELATED"/>
    <property type="match status" value="1"/>
</dbReference>
<dbReference type="SUPFAM" id="SSF50494">
    <property type="entry name" value="Trypsin-like serine proteases"/>
    <property type="match status" value="1"/>
</dbReference>
<comment type="subcellular location">
    <subcellularLocation>
        <location evidence="1">Secreted</location>
    </subcellularLocation>
</comment>
<evidence type="ECO:0000256" key="5">
    <source>
        <dbReference type="RuleBase" id="RU363034"/>
    </source>
</evidence>
<keyword evidence="9" id="KW-1185">Reference proteome</keyword>
<sequence length="273" mass="30161">MDKMMLILFIWFAVVRSQQLLTLENCGLADVVQNGDRIVGGRDAAIGEYPWQVSLKFSNFFIKSTHLCGATILNQRWIITAAHCVHRRTARNFQVVIGINSQKEKKFDSYKVDKIKVHEQFDPETFLNDIAVIHVSKPLLLSAQVNGICLPQVEQNVTGFATTTGWGATTEDGEMSTVLQAVDLPLISSEKCLDIFGPENFSSSEMLCAGELEGGHDSCQGDSGGPLIQQQNGRAVLIGIVSWGVGCARPDFPGVYTRLSHYIEWIQNNIDSK</sequence>
<comment type="caution">
    <text evidence="8">The sequence shown here is derived from an EMBL/GenBank/DDBJ whole genome shotgun (WGS) entry which is preliminary data.</text>
</comment>
<dbReference type="EMBL" id="BMAO01009762">
    <property type="protein sequence ID" value="GFR33109.1"/>
    <property type="molecule type" value="Genomic_DNA"/>
</dbReference>
<evidence type="ECO:0000256" key="4">
    <source>
        <dbReference type="ARBA" id="ARBA00023180"/>
    </source>
</evidence>
<proteinExistence type="predicted"/>
<feature type="chain" id="PRO_5036492680" evidence="6">
    <location>
        <begin position="18"/>
        <end position="273"/>
    </location>
</feature>
<dbReference type="GO" id="GO:0016485">
    <property type="term" value="P:protein processing"/>
    <property type="evidence" value="ECO:0007669"/>
    <property type="project" value="UniProtKB-ARBA"/>
</dbReference>
<dbReference type="GO" id="GO:0005576">
    <property type="term" value="C:extracellular region"/>
    <property type="evidence" value="ECO:0007669"/>
    <property type="project" value="UniProtKB-SubCell"/>
</dbReference>
<keyword evidence="6" id="KW-0732">Signal</keyword>
<dbReference type="InterPro" id="IPR033116">
    <property type="entry name" value="TRYPSIN_SER"/>
</dbReference>
<name>A0A8X6J1J0_TRICU</name>
<dbReference type="GO" id="GO:0004252">
    <property type="term" value="F:serine-type endopeptidase activity"/>
    <property type="evidence" value="ECO:0007669"/>
    <property type="project" value="InterPro"/>
</dbReference>
<dbReference type="Gene3D" id="2.40.10.10">
    <property type="entry name" value="Trypsin-like serine proteases"/>
    <property type="match status" value="1"/>
</dbReference>
<evidence type="ECO:0000259" key="7">
    <source>
        <dbReference type="PROSITE" id="PS50240"/>
    </source>
</evidence>
<protein>
    <submittedName>
        <fullName evidence="8">Serine proteinase stubble</fullName>
    </submittedName>
</protein>
<dbReference type="FunFam" id="2.40.10.10:FF:000047">
    <property type="entry name" value="Trypsin eta"/>
    <property type="match status" value="1"/>
</dbReference>
<keyword evidence="4" id="KW-0325">Glycoprotein</keyword>
<dbReference type="PROSITE" id="PS50240">
    <property type="entry name" value="TRYPSIN_DOM"/>
    <property type="match status" value="1"/>
</dbReference>
<keyword evidence="2" id="KW-0964">Secreted</keyword>
<evidence type="ECO:0000313" key="9">
    <source>
        <dbReference type="Proteomes" id="UP000887116"/>
    </source>
</evidence>
<feature type="domain" description="Peptidase S1" evidence="7">
    <location>
        <begin position="38"/>
        <end position="271"/>
    </location>
</feature>
<reference evidence="8" key="1">
    <citation type="submission" date="2020-07" db="EMBL/GenBank/DDBJ databases">
        <title>Multicomponent nature underlies the extraordinary mechanical properties of spider dragline silk.</title>
        <authorList>
            <person name="Kono N."/>
            <person name="Nakamura H."/>
            <person name="Mori M."/>
            <person name="Yoshida Y."/>
            <person name="Ohtoshi R."/>
            <person name="Malay A.D."/>
            <person name="Moran D.A.P."/>
            <person name="Tomita M."/>
            <person name="Numata K."/>
            <person name="Arakawa K."/>
        </authorList>
    </citation>
    <scope>NUCLEOTIDE SEQUENCE</scope>
</reference>
<dbReference type="InterPro" id="IPR001254">
    <property type="entry name" value="Trypsin_dom"/>
</dbReference>
<dbReference type="PROSITE" id="PS00134">
    <property type="entry name" value="TRYPSIN_HIS"/>
    <property type="match status" value="1"/>
</dbReference>
<dbReference type="OrthoDB" id="6514235at2759"/>
<feature type="signal peptide" evidence="6">
    <location>
        <begin position="1"/>
        <end position="17"/>
    </location>
</feature>
<evidence type="ECO:0000256" key="2">
    <source>
        <dbReference type="ARBA" id="ARBA00022525"/>
    </source>
</evidence>
<evidence type="ECO:0000313" key="8">
    <source>
        <dbReference type="EMBL" id="GFR33109.1"/>
    </source>
</evidence>
<organism evidence="8 9">
    <name type="scientific">Trichonephila clavata</name>
    <name type="common">Joro spider</name>
    <name type="synonym">Nephila clavata</name>
    <dbReference type="NCBI Taxonomy" id="2740835"/>
    <lineage>
        <taxon>Eukaryota</taxon>
        <taxon>Metazoa</taxon>
        <taxon>Ecdysozoa</taxon>
        <taxon>Arthropoda</taxon>
        <taxon>Chelicerata</taxon>
        <taxon>Arachnida</taxon>
        <taxon>Araneae</taxon>
        <taxon>Araneomorphae</taxon>
        <taxon>Entelegynae</taxon>
        <taxon>Araneoidea</taxon>
        <taxon>Nephilidae</taxon>
        <taxon>Trichonephila</taxon>
    </lineage>
</organism>
<keyword evidence="5" id="KW-0378">Hydrolase</keyword>
<dbReference type="InterPro" id="IPR043504">
    <property type="entry name" value="Peptidase_S1_PA_chymotrypsin"/>
</dbReference>
<keyword evidence="3" id="KW-1015">Disulfide bond</keyword>
<accession>A0A8X6J1J0</accession>
<evidence type="ECO:0000256" key="1">
    <source>
        <dbReference type="ARBA" id="ARBA00004613"/>
    </source>
</evidence>
<dbReference type="InterPro" id="IPR009003">
    <property type="entry name" value="Peptidase_S1_PA"/>
</dbReference>
<keyword evidence="5" id="KW-0720">Serine protease</keyword>
<dbReference type="PROSITE" id="PS00135">
    <property type="entry name" value="TRYPSIN_SER"/>
    <property type="match status" value="1"/>
</dbReference>
<dbReference type="Pfam" id="PF00089">
    <property type="entry name" value="Trypsin"/>
    <property type="match status" value="1"/>
</dbReference>